<feature type="active site" description="Proton acceptor; specific for L-alanine" evidence="7">
    <location>
        <position position="274"/>
    </location>
</feature>
<evidence type="ECO:0000256" key="9">
    <source>
        <dbReference type="PIRSR" id="PIRSR600821-52"/>
    </source>
</evidence>
<dbReference type="PANTHER" id="PTHR30511:SF0">
    <property type="entry name" value="ALANINE RACEMASE, CATABOLIC-RELATED"/>
    <property type="match status" value="1"/>
</dbReference>
<comment type="similarity">
    <text evidence="3 7">Belongs to the alanine racemase family.</text>
</comment>
<dbReference type="SMART" id="SM01005">
    <property type="entry name" value="Ala_racemase_C"/>
    <property type="match status" value="1"/>
</dbReference>
<evidence type="ECO:0000256" key="1">
    <source>
        <dbReference type="ARBA" id="ARBA00000316"/>
    </source>
</evidence>
<evidence type="ECO:0000256" key="8">
    <source>
        <dbReference type="PIRSR" id="PIRSR600821-50"/>
    </source>
</evidence>
<comment type="pathway">
    <text evidence="7">Amino-acid biosynthesis; D-alanine biosynthesis; D-alanine from L-alanine: step 1/1.</text>
</comment>
<name>A0A2N5XTC4_9HYPH</name>
<dbReference type="Gene3D" id="2.40.37.10">
    <property type="entry name" value="Lyase, Ornithine Decarboxylase, Chain A, domain 1"/>
    <property type="match status" value="1"/>
</dbReference>
<proteinExistence type="inferred from homology"/>
<feature type="binding site" evidence="7 9">
    <location>
        <position position="327"/>
    </location>
    <ligand>
        <name>substrate</name>
    </ligand>
</feature>
<dbReference type="OrthoDB" id="9813814at2"/>
<dbReference type="HAMAP" id="MF_01201">
    <property type="entry name" value="Ala_racemase"/>
    <property type="match status" value="1"/>
</dbReference>
<dbReference type="InterPro" id="IPR000821">
    <property type="entry name" value="Ala_racemase"/>
</dbReference>
<dbReference type="Proteomes" id="UP000234881">
    <property type="component" value="Unassembled WGS sequence"/>
</dbReference>
<dbReference type="GO" id="GO:0008784">
    <property type="term" value="F:alanine racemase activity"/>
    <property type="evidence" value="ECO:0007669"/>
    <property type="project" value="UniProtKB-UniRule"/>
</dbReference>
<dbReference type="PANTHER" id="PTHR30511">
    <property type="entry name" value="ALANINE RACEMASE"/>
    <property type="match status" value="1"/>
</dbReference>
<dbReference type="EC" id="5.1.1.1" evidence="4 7"/>
<dbReference type="NCBIfam" id="TIGR00492">
    <property type="entry name" value="alr"/>
    <property type="match status" value="1"/>
</dbReference>
<dbReference type="InterPro" id="IPR001608">
    <property type="entry name" value="Ala_racemase_N"/>
</dbReference>
<dbReference type="GO" id="GO:0030170">
    <property type="term" value="F:pyridoxal phosphate binding"/>
    <property type="evidence" value="ECO:0007669"/>
    <property type="project" value="UniProtKB-UniRule"/>
</dbReference>
<protein>
    <recommendedName>
        <fullName evidence="4 7">Alanine racemase</fullName>
        <ecNumber evidence="4 7">5.1.1.1</ecNumber>
    </recommendedName>
</protein>
<feature type="domain" description="Alanine racemase C-terminal" evidence="10">
    <location>
        <begin position="253"/>
        <end position="384"/>
    </location>
</feature>
<feature type="active site" description="Proton acceptor; specific for D-alanine" evidence="7">
    <location>
        <position position="49"/>
    </location>
</feature>
<dbReference type="AlphaFoldDB" id="A0A2N5XTC4"/>
<evidence type="ECO:0000256" key="2">
    <source>
        <dbReference type="ARBA" id="ARBA00001933"/>
    </source>
</evidence>
<dbReference type="Gene3D" id="3.20.20.10">
    <property type="entry name" value="Alanine racemase"/>
    <property type="match status" value="1"/>
</dbReference>
<keyword evidence="12" id="KW-1185">Reference proteome</keyword>
<dbReference type="InterPro" id="IPR020622">
    <property type="entry name" value="Ala_racemase_pyridoxalP-BS"/>
</dbReference>
<dbReference type="Pfam" id="PF01168">
    <property type="entry name" value="Ala_racemase_N"/>
    <property type="match status" value="1"/>
</dbReference>
<dbReference type="PRINTS" id="PR00992">
    <property type="entry name" value="ALARACEMASE"/>
</dbReference>
<dbReference type="GO" id="GO:0030632">
    <property type="term" value="P:D-alanine biosynthetic process"/>
    <property type="evidence" value="ECO:0007669"/>
    <property type="project" value="UniProtKB-UniRule"/>
</dbReference>
<evidence type="ECO:0000256" key="5">
    <source>
        <dbReference type="ARBA" id="ARBA00022898"/>
    </source>
</evidence>
<dbReference type="PROSITE" id="PS00395">
    <property type="entry name" value="ALANINE_RACEMASE"/>
    <property type="match status" value="1"/>
</dbReference>
<evidence type="ECO:0000256" key="4">
    <source>
        <dbReference type="ARBA" id="ARBA00013089"/>
    </source>
</evidence>
<dbReference type="SUPFAM" id="SSF50621">
    <property type="entry name" value="Alanine racemase C-terminal domain-like"/>
    <property type="match status" value="1"/>
</dbReference>
<dbReference type="GO" id="GO:0005829">
    <property type="term" value="C:cytosol"/>
    <property type="evidence" value="ECO:0007669"/>
    <property type="project" value="TreeGrafter"/>
</dbReference>
<evidence type="ECO:0000256" key="7">
    <source>
        <dbReference type="HAMAP-Rule" id="MF_01201"/>
    </source>
</evidence>
<sequence>MPSPHVTFLSAPDESVAGNILSVDLAALADNYQLLAEKSGAATCAAVIKADAYGLGLEQAAKALWAAGCRTFFVALPQEGARARSVLPDAMIYVLNGLVGDSSAVCADYYNSFSLRPVLGSYEELDLWETYCASIATPLPCALHFDTGMNRLGLGRKSAFMLSEKWKQNPPSFIICLIMSHLVCSDQPHHPLNSQQLDRFRSIRACFPDVPASLANSAGIFLGPDYHFELTRPGIALYGGLAIGDHPNPMKVVATVKSRILTTRNVPKGWSVSYGAQEITKRDSRLATLCIGYADGYLRAGGSSDEKKGAKVWINGYEAPIIGRITMDLTIIDVTDIPHETVRRGSWAEIFGEHIPLDDVAHHAGTIGYELLTSLGLRALRRYL</sequence>
<dbReference type="UniPathway" id="UPA00042">
    <property type="reaction ID" value="UER00497"/>
</dbReference>
<keyword evidence="5 7" id="KW-0663">Pyridoxal phosphate</keyword>
<evidence type="ECO:0000313" key="12">
    <source>
        <dbReference type="Proteomes" id="UP000234881"/>
    </source>
</evidence>
<accession>A0A2N5XTC4</accession>
<dbReference type="InterPro" id="IPR011079">
    <property type="entry name" value="Ala_racemase_C"/>
</dbReference>
<dbReference type="InterPro" id="IPR029066">
    <property type="entry name" value="PLP-binding_barrel"/>
</dbReference>
<dbReference type="InterPro" id="IPR009006">
    <property type="entry name" value="Ala_racemase/Decarboxylase_C"/>
</dbReference>
<feature type="modified residue" description="N6-(pyridoxal phosphate)lysine" evidence="7 8">
    <location>
        <position position="49"/>
    </location>
</feature>
<evidence type="ECO:0000259" key="10">
    <source>
        <dbReference type="SMART" id="SM01005"/>
    </source>
</evidence>
<evidence type="ECO:0000256" key="6">
    <source>
        <dbReference type="ARBA" id="ARBA00023235"/>
    </source>
</evidence>
<comment type="cofactor">
    <cofactor evidence="2 7 8">
        <name>pyridoxal 5'-phosphate</name>
        <dbReference type="ChEBI" id="CHEBI:597326"/>
    </cofactor>
</comment>
<feature type="binding site" evidence="7 9">
    <location>
        <position position="151"/>
    </location>
    <ligand>
        <name>substrate</name>
    </ligand>
</feature>
<comment type="caution">
    <text evidence="11">The sequence shown here is derived from an EMBL/GenBank/DDBJ whole genome shotgun (WGS) entry which is preliminary data.</text>
</comment>
<evidence type="ECO:0000313" key="11">
    <source>
        <dbReference type="EMBL" id="PLW77705.1"/>
    </source>
</evidence>
<gene>
    <name evidence="11" type="primary">alr</name>
    <name evidence="11" type="ORF">C0081_08570</name>
</gene>
<evidence type="ECO:0000256" key="3">
    <source>
        <dbReference type="ARBA" id="ARBA00007880"/>
    </source>
</evidence>
<comment type="catalytic activity">
    <reaction evidence="1 7">
        <text>L-alanine = D-alanine</text>
        <dbReference type="Rhea" id="RHEA:20249"/>
        <dbReference type="ChEBI" id="CHEBI:57416"/>
        <dbReference type="ChEBI" id="CHEBI:57972"/>
        <dbReference type="EC" id="5.1.1.1"/>
    </reaction>
</comment>
<comment type="function">
    <text evidence="7">Catalyzes the interconversion of L-alanine and D-alanine. May also act on other amino acids.</text>
</comment>
<dbReference type="CDD" id="cd00430">
    <property type="entry name" value="PLPDE_III_AR"/>
    <property type="match status" value="1"/>
</dbReference>
<dbReference type="SUPFAM" id="SSF51419">
    <property type="entry name" value="PLP-binding barrel"/>
    <property type="match status" value="1"/>
</dbReference>
<dbReference type="EMBL" id="PKUQ01000016">
    <property type="protein sequence ID" value="PLW77705.1"/>
    <property type="molecule type" value="Genomic_DNA"/>
</dbReference>
<keyword evidence="6 7" id="KW-0413">Isomerase</keyword>
<dbReference type="Pfam" id="PF00842">
    <property type="entry name" value="Ala_racemase_C"/>
    <property type="match status" value="1"/>
</dbReference>
<organism evidence="11 12">
    <name type="scientific">Cohaesibacter celericrescens</name>
    <dbReference type="NCBI Taxonomy" id="2067669"/>
    <lineage>
        <taxon>Bacteria</taxon>
        <taxon>Pseudomonadati</taxon>
        <taxon>Pseudomonadota</taxon>
        <taxon>Alphaproteobacteria</taxon>
        <taxon>Hyphomicrobiales</taxon>
        <taxon>Cohaesibacteraceae</taxon>
    </lineage>
</organism>
<reference evidence="11 12" key="1">
    <citation type="submission" date="2018-01" db="EMBL/GenBank/DDBJ databases">
        <title>The draft genome sequence of Cohaesibacter sp. H1304.</title>
        <authorList>
            <person name="Wang N.-N."/>
            <person name="Du Z.-J."/>
        </authorList>
    </citation>
    <scope>NUCLEOTIDE SEQUENCE [LARGE SCALE GENOMIC DNA]</scope>
    <source>
        <strain evidence="11 12">H1304</strain>
    </source>
</reference>